<dbReference type="InterPro" id="IPR001623">
    <property type="entry name" value="DnaJ_domain"/>
</dbReference>
<dbReference type="AlphaFoldDB" id="A0A6A1VZH8"/>
<protein>
    <recommendedName>
        <fullName evidence="2">J domain-containing protein</fullName>
    </recommendedName>
</protein>
<reference evidence="3 4" key="1">
    <citation type="journal article" date="2019" name="Plant Biotechnol. J.">
        <title>The red bayberry genome and genetic basis of sex determination.</title>
        <authorList>
            <person name="Jia H.M."/>
            <person name="Jia H.J."/>
            <person name="Cai Q.L."/>
            <person name="Wang Y."/>
            <person name="Zhao H.B."/>
            <person name="Yang W.F."/>
            <person name="Wang G.Y."/>
            <person name="Li Y.H."/>
            <person name="Zhan D.L."/>
            <person name="Shen Y.T."/>
            <person name="Niu Q.F."/>
            <person name="Chang L."/>
            <person name="Qiu J."/>
            <person name="Zhao L."/>
            <person name="Xie H.B."/>
            <person name="Fu W.Y."/>
            <person name="Jin J."/>
            <person name="Li X.W."/>
            <person name="Jiao Y."/>
            <person name="Zhou C.C."/>
            <person name="Tu T."/>
            <person name="Chai C.Y."/>
            <person name="Gao J.L."/>
            <person name="Fan L.J."/>
            <person name="van de Weg E."/>
            <person name="Wang J.Y."/>
            <person name="Gao Z.S."/>
        </authorList>
    </citation>
    <scope>NUCLEOTIDE SEQUENCE [LARGE SCALE GENOMIC DNA]</scope>
    <source>
        <tissue evidence="3">Leaves</tissue>
    </source>
</reference>
<name>A0A6A1VZH8_9ROSI</name>
<sequence length="538" mass="61481">MEDIGLVKQGWKWLLSQKDACLRARIALGCCKDKIGTFLERHWPTVCAGTLSLWRLLRFLFLQWWDCVIRGFRSLIALGLAALLLIMWSCFLSLTSISCLIYVILSMGAAGVAIRYLGYTPGLFIVGLFAILILWMYANFWITGTLLIVGGFLFSLNHARLVVLMAALYASYCVKVRVGWLGVFLSINLAFLSSDLLNFLLQWCDNMSESTHFEEQKPSERVMGDDFSEECEYFVPTSESENMHSCKSSSEPPLISSVTNIHKESTVSKVVREEKFSVDEMKRILSCADHYDALGFPRHKMIDTNILKKEYRKKAMLVHPDKNMGSPLASESFKKLQCAYEVLSDSSKKSDYDEQLRKEESKTKSVCQKSHGTSHQDCCQYHQAKDGDGWVEYRGSLVFESPQKVEIPRAFVCAESKIFDVSEWAICQELIFKTLEVAGKMGVVNWPMGMACRPNTHRPSFHVNMVGLGKTQRSNSCRFPWDLDAEMLDEEEEAFEMWLQQALASGLFCECSKRRKSWSPFNLHQKKGKKQWHRRTSC</sequence>
<feature type="transmembrane region" description="Helical" evidence="1">
    <location>
        <begin position="144"/>
        <end position="168"/>
    </location>
</feature>
<evidence type="ECO:0000313" key="4">
    <source>
        <dbReference type="Proteomes" id="UP000516437"/>
    </source>
</evidence>
<dbReference type="InterPro" id="IPR032843">
    <property type="entry name" value="Jiv"/>
</dbReference>
<dbReference type="OrthoDB" id="1507364at2759"/>
<dbReference type="PANTHER" id="PTHR45270">
    <property type="entry name" value="OS03G0832900 PROTEIN"/>
    <property type="match status" value="1"/>
</dbReference>
<evidence type="ECO:0000313" key="3">
    <source>
        <dbReference type="EMBL" id="KAB1216958.1"/>
    </source>
</evidence>
<keyword evidence="1" id="KW-0812">Transmembrane</keyword>
<dbReference type="CDD" id="cd06257">
    <property type="entry name" value="DnaJ"/>
    <property type="match status" value="1"/>
</dbReference>
<dbReference type="SMART" id="SM00271">
    <property type="entry name" value="DnaJ"/>
    <property type="match status" value="1"/>
</dbReference>
<dbReference type="InterPro" id="IPR036869">
    <property type="entry name" value="J_dom_sf"/>
</dbReference>
<feature type="transmembrane region" description="Helical" evidence="1">
    <location>
        <begin position="76"/>
        <end position="104"/>
    </location>
</feature>
<dbReference type="PRINTS" id="PR00625">
    <property type="entry name" value="JDOMAIN"/>
</dbReference>
<accession>A0A6A1VZH8</accession>
<feature type="transmembrane region" description="Helical" evidence="1">
    <location>
        <begin position="116"/>
        <end position="138"/>
    </location>
</feature>
<dbReference type="PROSITE" id="PS50076">
    <property type="entry name" value="DNAJ_2"/>
    <property type="match status" value="1"/>
</dbReference>
<organism evidence="3 4">
    <name type="scientific">Morella rubra</name>
    <name type="common">Chinese bayberry</name>
    <dbReference type="NCBI Taxonomy" id="262757"/>
    <lineage>
        <taxon>Eukaryota</taxon>
        <taxon>Viridiplantae</taxon>
        <taxon>Streptophyta</taxon>
        <taxon>Embryophyta</taxon>
        <taxon>Tracheophyta</taxon>
        <taxon>Spermatophyta</taxon>
        <taxon>Magnoliopsida</taxon>
        <taxon>eudicotyledons</taxon>
        <taxon>Gunneridae</taxon>
        <taxon>Pentapetalae</taxon>
        <taxon>rosids</taxon>
        <taxon>fabids</taxon>
        <taxon>Fagales</taxon>
        <taxon>Myricaceae</taxon>
        <taxon>Morella</taxon>
    </lineage>
</organism>
<dbReference type="EMBL" id="RXIC02000022">
    <property type="protein sequence ID" value="KAB1216958.1"/>
    <property type="molecule type" value="Genomic_DNA"/>
</dbReference>
<keyword evidence="4" id="KW-1185">Reference proteome</keyword>
<feature type="domain" description="J" evidence="2">
    <location>
        <begin position="289"/>
        <end position="356"/>
    </location>
</feature>
<evidence type="ECO:0000259" key="2">
    <source>
        <dbReference type="PROSITE" id="PS50076"/>
    </source>
</evidence>
<comment type="caution">
    <text evidence="3">The sequence shown here is derived from an EMBL/GenBank/DDBJ whole genome shotgun (WGS) entry which is preliminary data.</text>
</comment>
<keyword evidence="1" id="KW-0472">Membrane</keyword>
<dbReference type="Pfam" id="PF00226">
    <property type="entry name" value="DnaJ"/>
    <property type="match status" value="1"/>
</dbReference>
<evidence type="ECO:0000256" key="1">
    <source>
        <dbReference type="SAM" id="Phobius"/>
    </source>
</evidence>
<dbReference type="SUPFAM" id="SSF46565">
    <property type="entry name" value="Chaperone J-domain"/>
    <property type="match status" value="1"/>
</dbReference>
<dbReference type="Pfam" id="PF14901">
    <property type="entry name" value="Jiv90"/>
    <property type="match status" value="1"/>
</dbReference>
<keyword evidence="1" id="KW-1133">Transmembrane helix</keyword>
<dbReference type="Proteomes" id="UP000516437">
    <property type="component" value="Chromosome 4"/>
</dbReference>
<feature type="transmembrane region" description="Helical" evidence="1">
    <location>
        <begin position="180"/>
        <end position="201"/>
    </location>
</feature>
<proteinExistence type="predicted"/>
<gene>
    <name evidence="3" type="ORF">CJ030_MR4G016029</name>
</gene>
<dbReference type="PANTHER" id="PTHR45270:SF1">
    <property type="entry name" value="CHAPERONE DNAJ-DOMAIN SUPERFAMILY PROTEIN"/>
    <property type="match status" value="1"/>
</dbReference>
<dbReference type="Gene3D" id="1.10.287.110">
    <property type="entry name" value="DnaJ domain"/>
    <property type="match status" value="1"/>
</dbReference>
<dbReference type="PROSITE" id="PS00636">
    <property type="entry name" value="DNAJ_1"/>
    <property type="match status" value="1"/>
</dbReference>
<dbReference type="InterPro" id="IPR018253">
    <property type="entry name" value="DnaJ_domain_CS"/>
</dbReference>